<dbReference type="EMBL" id="JAVXUP010002121">
    <property type="protein sequence ID" value="KAK3005506.1"/>
    <property type="molecule type" value="Genomic_DNA"/>
</dbReference>
<keyword evidence="3" id="KW-0012">Acyltransferase</keyword>
<comment type="caution">
    <text evidence="4">The sequence shown here is derived from an EMBL/GenBank/DDBJ whole genome shotgun (WGS) entry which is preliminary data.</text>
</comment>
<comment type="similarity">
    <text evidence="1">Belongs to the plant acyltransferase family.</text>
</comment>
<dbReference type="Gene3D" id="3.30.559.10">
    <property type="entry name" value="Chloramphenicol acetyltransferase-like domain"/>
    <property type="match status" value="1"/>
</dbReference>
<proteinExistence type="inferred from homology"/>
<evidence type="ECO:0000256" key="2">
    <source>
        <dbReference type="ARBA" id="ARBA00022679"/>
    </source>
</evidence>
<keyword evidence="2" id="KW-0808">Transferase</keyword>
<dbReference type="PANTHER" id="PTHR31623:SF17">
    <property type="entry name" value="F21J9.9"/>
    <property type="match status" value="1"/>
</dbReference>
<protein>
    <submittedName>
        <fullName evidence="4">Uncharacterized protein</fullName>
    </submittedName>
</protein>
<dbReference type="PANTHER" id="PTHR31623">
    <property type="entry name" value="F21J9.9"/>
    <property type="match status" value="1"/>
</dbReference>
<dbReference type="GO" id="GO:0016746">
    <property type="term" value="F:acyltransferase activity"/>
    <property type="evidence" value="ECO:0007669"/>
    <property type="project" value="UniProtKB-KW"/>
</dbReference>
<evidence type="ECO:0000256" key="1">
    <source>
        <dbReference type="ARBA" id="ARBA00009861"/>
    </source>
</evidence>
<gene>
    <name evidence="4" type="ORF">RJ639_016065</name>
</gene>
<dbReference type="Proteomes" id="UP001188597">
    <property type="component" value="Unassembled WGS sequence"/>
</dbReference>
<reference evidence="4" key="1">
    <citation type="submission" date="2022-12" db="EMBL/GenBank/DDBJ databases">
        <title>Draft genome assemblies for two species of Escallonia (Escalloniales).</title>
        <authorList>
            <person name="Chanderbali A."/>
            <person name="Dervinis C."/>
            <person name="Anghel I."/>
            <person name="Soltis D."/>
            <person name="Soltis P."/>
            <person name="Zapata F."/>
        </authorList>
    </citation>
    <scope>NUCLEOTIDE SEQUENCE</scope>
    <source>
        <strain evidence="4">UCBG64.0493</strain>
        <tissue evidence="4">Leaf</tissue>
    </source>
</reference>
<dbReference type="AlphaFoldDB" id="A0AA89ALP0"/>
<name>A0AA89ALP0_9ASTE</name>
<organism evidence="4 5">
    <name type="scientific">Escallonia herrerae</name>
    <dbReference type="NCBI Taxonomy" id="1293975"/>
    <lineage>
        <taxon>Eukaryota</taxon>
        <taxon>Viridiplantae</taxon>
        <taxon>Streptophyta</taxon>
        <taxon>Embryophyta</taxon>
        <taxon>Tracheophyta</taxon>
        <taxon>Spermatophyta</taxon>
        <taxon>Magnoliopsida</taxon>
        <taxon>eudicotyledons</taxon>
        <taxon>Gunneridae</taxon>
        <taxon>Pentapetalae</taxon>
        <taxon>asterids</taxon>
        <taxon>campanulids</taxon>
        <taxon>Escalloniales</taxon>
        <taxon>Escalloniaceae</taxon>
        <taxon>Escallonia</taxon>
    </lineage>
</organism>
<evidence type="ECO:0000313" key="4">
    <source>
        <dbReference type="EMBL" id="KAK3005506.1"/>
    </source>
</evidence>
<evidence type="ECO:0000256" key="3">
    <source>
        <dbReference type="ARBA" id="ARBA00023315"/>
    </source>
</evidence>
<evidence type="ECO:0000313" key="5">
    <source>
        <dbReference type="Proteomes" id="UP001188597"/>
    </source>
</evidence>
<accession>A0AA89ALP0</accession>
<sequence length="200" mass="21715">MATITKHRWPVAIGKGPKISIPHIANEIGEVKILRGITDVLSRVSAPIIQIALGHPKGVSRVFPWGSKFLWTGHRGGLVRSSPLGTHLSFEGMSSSLGTVPLVRAASISDFSTRDTGPDGAGMKVQISSRKLVKPSVSTPSHLRSCKLSFFDQLAPQLHVPLVFFYPASDGTKDESSCDHLEKALSETLSRFYPLSWEIC</sequence>
<dbReference type="Pfam" id="PF02458">
    <property type="entry name" value="Transferase"/>
    <property type="match status" value="1"/>
</dbReference>
<dbReference type="InterPro" id="IPR023213">
    <property type="entry name" value="CAT-like_dom_sf"/>
</dbReference>
<keyword evidence="5" id="KW-1185">Reference proteome</keyword>